<sequence>MDTTAFCHVPGQPLECLSIAVQLKKELIKGESGEILYKVGLRVGGGIDQDPNLAPYKYPDNGVYITAIDPASPAEKAGLLKHDKVLQVNGHDFTMITHEKAVRYIKKYPILNILIARAH</sequence>
<name>A0AC35TMN5_9BILA</name>
<protein>
    <submittedName>
        <fullName evidence="2">PDZ domain-containing protein</fullName>
    </submittedName>
</protein>
<dbReference type="Proteomes" id="UP000095286">
    <property type="component" value="Unplaced"/>
</dbReference>
<organism evidence="1 2">
    <name type="scientific">Rhabditophanes sp. KR3021</name>
    <dbReference type="NCBI Taxonomy" id="114890"/>
    <lineage>
        <taxon>Eukaryota</taxon>
        <taxon>Metazoa</taxon>
        <taxon>Ecdysozoa</taxon>
        <taxon>Nematoda</taxon>
        <taxon>Chromadorea</taxon>
        <taxon>Rhabditida</taxon>
        <taxon>Tylenchina</taxon>
        <taxon>Panagrolaimomorpha</taxon>
        <taxon>Strongyloidoidea</taxon>
        <taxon>Alloionematidae</taxon>
        <taxon>Rhabditophanes</taxon>
    </lineage>
</organism>
<dbReference type="WBParaSite" id="RSKR_0000226900.1">
    <property type="protein sequence ID" value="RSKR_0000226900.1"/>
    <property type="gene ID" value="RSKR_0000226900"/>
</dbReference>
<accession>A0AC35TMN5</accession>
<reference evidence="2" key="1">
    <citation type="submission" date="2016-11" db="UniProtKB">
        <authorList>
            <consortium name="WormBaseParasite"/>
        </authorList>
    </citation>
    <scope>IDENTIFICATION</scope>
    <source>
        <strain evidence="2">KR3021</strain>
    </source>
</reference>
<proteinExistence type="predicted"/>
<evidence type="ECO:0000313" key="1">
    <source>
        <dbReference type="Proteomes" id="UP000095286"/>
    </source>
</evidence>
<evidence type="ECO:0000313" key="2">
    <source>
        <dbReference type="WBParaSite" id="RSKR_0000226900.1"/>
    </source>
</evidence>